<reference evidence="2 3" key="1">
    <citation type="journal article" date="2019" name="Nat. Microbiol.">
        <title>Wide diversity of methane and short-chain alkane metabolisms in uncultured archaea.</title>
        <authorList>
            <person name="Borrel G."/>
            <person name="Adam P.S."/>
            <person name="McKay L.J."/>
            <person name="Chen L.X."/>
            <person name="Sierra-Garcia I.N."/>
            <person name="Sieber C.M."/>
            <person name="Letourneur Q."/>
            <person name="Ghozlane A."/>
            <person name="Andersen G.L."/>
            <person name="Li W.J."/>
            <person name="Hallam S.J."/>
            <person name="Muyzer G."/>
            <person name="de Oliveira V.M."/>
            <person name="Inskeep W.P."/>
            <person name="Banfield J.F."/>
            <person name="Gribaldo S."/>
        </authorList>
    </citation>
    <scope>NUCLEOTIDE SEQUENCE [LARGE SCALE GENOMIC DNA]</scope>
    <source>
        <strain evidence="2">NM4</strain>
    </source>
</reference>
<feature type="transmembrane region" description="Helical" evidence="1">
    <location>
        <begin position="108"/>
        <end position="129"/>
    </location>
</feature>
<dbReference type="Pfam" id="PF06197">
    <property type="entry name" value="DUF998"/>
    <property type="match status" value="1"/>
</dbReference>
<keyword evidence="1" id="KW-0812">Transmembrane</keyword>
<gene>
    <name evidence="2" type="ORF">EF810_05145</name>
</gene>
<feature type="transmembrane region" description="Helical" evidence="1">
    <location>
        <begin position="81"/>
        <end position="102"/>
    </location>
</feature>
<dbReference type="AlphaFoldDB" id="A0A520KJN7"/>
<sequence length="184" mass="20370">MFVSARYLTIISGLSALILAWVVIFLSIQYNPWFSITKNAFSDLGGPNANMPWIFNYGLVATGVLSAVFSTCIINSSRNKLECVAGAFMFIASIFLMLIGIFPEGTRHHLFVSLWFFIQADISIITWGASFRGKEGVFSLLAGIISPIIAAVVKWPSTATVEAFGITVIDLWVILYINSIRRYK</sequence>
<evidence type="ECO:0000313" key="3">
    <source>
        <dbReference type="Proteomes" id="UP000316217"/>
    </source>
</evidence>
<feature type="transmembrane region" description="Helical" evidence="1">
    <location>
        <begin position="54"/>
        <end position="74"/>
    </location>
</feature>
<proteinExistence type="predicted"/>
<protein>
    <submittedName>
        <fullName evidence="2">DUF998 domain-containing protein</fullName>
    </submittedName>
</protein>
<dbReference type="InterPro" id="IPR009339">
    <property type="entry name" value="DUF998"/>
</dbReference>
<dbReference type="EMBL" id="RXII01000080">
    <property type="protein sequence ID" value="RZN61119.1"/>
    <property type="molecule type" value="Genomic_DNA"/>
</dbReference>
<dbReference type="Proteomes" id="UP000316217">
    <property type="component" value="Unassembled WGS sequence"/>
</dbReference>
<evidence type="ECO:0000313" key="2">
    <source>
        <dbReference type="EMBL" id="RZN61119.1"/>
    </source>
</evidence>
<keyword evidence="1" id="KW-1133">Transmembrane helix</keyword>
<feature type="transmembrane region" description="Helical" evidence="1">
    <location>
        <begin position="7"/>
        <end position="28"/>
    </location>
</feature>
<name>A0A520KJN7_9CREN</name>
<dbReference type="PANTHER" id="PTHR42241">
    <property type="entry name" value="HYPOTHETICAL MEMBRANE PROTEIN, CONSERVED, DUF998 FAMILY"/>
    <property type="match status" value="1"/>
</dbReference>
<feature type="transmembrane region" description="Helical" evidence="1">
    <location>
        <begin position="159"/>
        <end position="177"/>
    </location>
</feature>
<accession>A0A520KJN7</accession>
<evidence type="ECO:0000256" key="1">
    <source>
        <dbReference type="SAM" id="Phobius"/>
    </source>
</evidence>
<feature type="transmembrane region" description="Helical" evidence="1">
    <location>
        <begin position="136"/>
        <end position="153"/>
    </location>
</feature>
<comment type="caution">
    <text evidence="2">The sequence shown here is derived from an EMBL/GenBank/DDBJ whole genome shotgun (WGS) entry which is preliminary data.</text>
</comment>
<keyword evidence="1" id="KW-0472">Membrane</keyword>
<organism evidence="2 3">
    <name type="scientific">Candidatus Methanodesulfokora washburnensis</name>
    <dbReference type="NCBI Taxonomy" id="2478471"/>
    <lineage>
        <taxon>Archaea</taxon>
        <taxon>Thermoproteota</taxon>
        <taxon>Candidatus Korarchaeia</taxon>
        <taxon>Candidatus Korarchaeia incertae sedis</taxon>
        <taxon>Candidatus Methanodesulfokora</taxon>
    </lineage>
</organism>
<dbReference type="PANTHER" id="PTHR42241:SF2">
    <property type="entry name" value="HYPOTHETICAL MEMBRANE PROTEIN, CONSERVED, DUF998 FAMILY"/>
    <property type="match status" value="1"/>
</dbReference>